<sequence>MENNYIIGEKNGKCIVVTAKEIIGNALEQERAGIKPHYAWWDYKEEKPATGKGWLIWSSINHGCGVVYRRYDGKMIIVTGVQGDFAYIL</sequence>
<organism evidence="1 2">
    <name type="scientific">Blautia obeum</name>
    <dbReference type="NCBI Taxonomy" id="40520"/>
    <lineage>
        <taxon>Bacteria</taxon>
        <taxon>Bacillati</taxon>
        <taxon>Bacillota</taxon>
        <taxon>Clostridia</taxon>
        <taxon>Lachnospirales</taxon>
        <taxon>Lachnospiraceae</taxon>
        <taxon>Blautia</taxon>
    </lineage>
</organism>
<dbReference type="AlphaFoldDB" id="A0A415HVD8"/>
<protein>
    <submittedName>
        <fullName evidence="1">Uncharacterized protein</fullName>
    </submittedName>
</protein>
<dbReference type="Proteomes" id="UP000284267">
    <property type="component" value="Unassembled WGS sequence"/>
</dbReference>
<evidence type="ECO:0000313" key="2">
    <source>
        <dbReference type="Proteomes" id="UP000284267"/>
    </source>
</evidence>
<dbReference type="EMBL" id="QROE01000001">
    <property type="protein sequence ID" value="RHK98204.1"/>
    <property type="molecule type" value="Genomic_DNA"/>
</dbReference>
<accession>A0A415HVD8</accession>
<dbReference type="RefSeq" id="WP_118367457.1">
    <property type="nucleotide sequence ID" value="NZ_CABJDZ010000001.1"/>
</dbReference>
<proteinExistence type="predicted"/>
<comment type="caution">
    <text evidence="1">The sequence shown here is derived from an EMBL/GenBank/DDBJ whole genome shotgun (WGS) entry which is preliminary data.</text>
</comment>
<reference evidence="1 2" key="1">
    <citation type="submission" date="2018-08" db="EMBL/GenBank/DDBJ databases">
        <title>A genome reference for cultivated species of the human gut microbiota.</title>
        <authorList>
            <person name="Zou Y."/>
            <person name="Xue W."/>
            <person name="Luo G."/>
        </authorList>
    </citation>
    <scope>NUCLEOTIDE SEQUENCE [LARGE SCALE GENOMIC DNA]</scope>
    <source>
        <strain evidence="1 2">AF39-4</strain>
    </source>
</reference>
<evidence type="ECO:0000313" key="1">
    <source>
        <dbReference type="EMBL" id="RHK98204.1"/>
    </source>
</evidence>
<name>A0A415HVD8_9FIRM</name>
<gene>
    <name evidence="1" type="ORF">DW040_02560</name>
</gene>